<gene>
    <name evidence="2" type="ORF">JDO7802_00455</name>
</gene>
<evidence type="ECO:0000313" key="3">
    <source>
        <dbReference type="Proteomes" id="UP000049222"/>
    </source>
</evidence>
<feature type="chain" id="PRO_5005807994" evidence="1">
    <location>
        <begin position="21"/>
        <end position="110"/>
    </location>
</feature>
<evidence type="ECO:0000256" key="1">
    <source>
        <dbReference type="SAM" id="SignalP"/>
    </source>
</evidence>
<dbReference type="Proteomes" id="UP000049222">
    <property type="component" value="Unassembled WGS sequence"/>
</dbReference>
<accession>A0A0M6YG36</accession>
<keyword evidence="1" id="KW-0732">Signal</keyword>
<name>A0A0M6YG36_9RHOB</name>
<reference evidence="2 3" key="1">
    <citation type="submission" date="2015-07" db="EMBL/GenBank/DDBJ databases">
        <authorList>
            <person name="Noorani M."/>
        </authorList>
    </citation>
    <scope>NUCLEOTIDE SEQUENCE [LARGE SCALE GENOMIC DNA]</scope>
    <source>
        <strain evidence="2 3">CECT 7802</strain>
    </source>
</reference>
<proteinExistence type="predicted"/>
<sequence length="110" mass="11046">MKTITAALLAAAALTAPAYAEVATGPAAAIAHFNQDADSQDGRNILTDGGTGVTVSSRSGNSGVAFAIFNADADSQDDIRGLNGATRYSGQPTRAADIFADIAAESAQDE</sequence>
<dbReference type="EMBL" id="CXSU01000005">
    <property type="protein sequence ID" value="CTQ48453.1"/>
    <property type="molecule type" value="Genomic_DNA"/>
</dbReference>
<dbReference type="RefSeq" id="WP_055082175.1">
    <property type="nucleotide sequence ID" value="NZ_CXSU01000005.1"/>
</dbReference>
<protein>
    <submittedName>
        <fullName evidence="2">Uncharacterized protein</fullName>
    </submittedName>
</protein>
<dbReference type="AlphaFoldDB" id="A0A0M6YG36"/>
<keyword evidence="3" id="KW-1185">Reference proteome</keyword>
<feature type="signal peptide" evidence="1">
    <location>
        <begin position="1"/>
        <end position="20"/>
    </location>
</feature>
<organism evidence="2 3">
    <name type="scientific">Jannaschia donghaensis</name>
    <dbReference type="NCBI Taxonomy" id="420998"/>
    <lineage>
        <taxon>Bacteria</taxon>
        <taxon>Pseudomonadati</taxon>
        <taxon>Pseudomonadota</taxon>
        <taxon>Alphaproteobacteria</taxon>
        <taxon>Rhodobacterales</taxon>
        <taxon>Roseobacteraceae</taxon>
        <taxon>Jannaschia</taxon>
    </lineage>
</organism>
<evidence type="ECO:0000313" key="2">
    <source>
        <dbReference type="EMBL" id="CTQ48453.1"/>
    </source>
</evidence>
<dbReference type="OrthoDB" id="7659418at2"/>